<evidence type="ECO:0000313" key="2">
    <source>
        <dbReference type="Proteomes" id="UP000199647"/>
    </source>
</evidence>
<evidence type="ECO:0000313" key="1">
    <source>
        <dbReference type="EMBL" id="SER27489.1"/>
    </source>
</evidence>
<proteinExistence type="predicted"/>
<dbReference type="Proteomes" id="UP000199647">
    <property type="component" value="Unassembled WGS sequence"/>
</dbReference>
<gene>
    <name evidence="1" type="ORF">SAMN05216548_11461</name>
</gene>
<name>A0A1H9MVI8_9HYPH</name>
<protein>
    <submittedName>
        <fullName evidence="1">Uncharacterized protein</fullName>
    </submittedName>
</protein>
<dbReference type="AlphaFoldDB" id="A0A1H9MVI8"/>
<dbReference type="RefSeq" id="WP_143062012.1">
    <property type="nucleotide sequence ID" value="NZ_FOFG01000014.1"/>
</dbReference>
<dbReference type="EMBL" id="FOFG01000014">
    <property type="protein sequence ID" value="SER27489.1"/>
    <property type="molecule type" value="Genomic_DNA"/>
</dbReference>
<sequence length="83" mass="9276">MSVEFARRKEELAQRLIEAARQYMMEAGQPEFSRSGLSQMSMDLQEVAGEMLCFGGDIWPVEVAREALMEESPIAPKLILVAA</sequence>
<keyword evidence="2" id="KW-1185">Reference proteome</keyword>
<organism evidence="1 2">
    <name type="scientific">Faunimonas pinastri</name>
    <dbReference type="NCBI Taxonomy" id="1855383"/>
    <lineage>
        <taxon>Bacteria</taxon>
        <taxon>Pseudomonadati</taxon>
        <taxon>Pseudomonadota</taxon>
        <taxon>Alphaproteobacteria</taxon>
        <taxon>Hyphomicrobiales</taxon>
        <taxon>Afifellaceae</taxon>
        <taxon>Faunimonas</taxon>
    </lineage>
</organism>
<dbReference type="OrthoDB" id="9987317at2"/>
<accession>A0A1H9MVI8</accession>
<reference evidence="1 2" key="1">
    <citation type="submission" date="2016-10" db="EMBL/GenBank/DDBJ databases">
        <authorList>
            <person name="de Groot N.N."/>
        </authorList>
    </citation>
    <scope>NUCLEOTIDE SEQUENCE [LARGE SCALE GENOMIC DNA]</scope>
    <source>
        <strain evidence="1 2">A52C2</strain>
    </source>
</reference>